<feature type="compositionally biased region" description="Polar residues" evidence="6">
    <location>
        <begin position="1003"/>
        <end position="1015"/>
    </location>
</feature>
<dbReference type="AlphaFoldDB" id="A0A367KHF7"/>
<dbReference type="EMBL" id="PJQL01000003">
    <property type="protein sequence ID" value="RCI01608.1"/>
    <property type="molecule type" value="Genomic_DNA"/>
</dbReference>
<dbReference type="InterPro" id="IPR001452">
    <property type="entry name" value="SH3_domain"/>
</dbReference>
<feature type="compositionally biased region" description="Polar residues" evidence="6">
    <location>
        <begin position="609"/>
        <end position="619"/>
    </location>
</feature>
<dbReference type="GO" id="GO:0043130">
    <property type="term" value="F:ubiquitin binding"/>
    <property type="evidence" value="ECO:0007669"/>
    <property type="project" value="InterPro"/>
</dbReference>
<feature type="compositionally biased region" description="Basic and acidic residues" evidence="6">
    <location>
        <begin position="400"/>
        <end position="409"/>
    </location>
</feature>
<dbReference type="SUPFAM" id="SSF50044">
    <property type="entry name" value="SH3-domain"/>
    <property type="match status" value="3"/>
</dbReference>
<evidence type="ECO:0000256" key="6">
    <source>
        <dbReference type="SAM" id="MobiDB-lite"/>
    </source>
</evidence>
<dbReference type="PROSITE" id="PS50002">
    <property type="entry name" value="SH3"/>
    <property type="match status" value="2"/>
</dbReference>
<keyword evidence="3 5" id="KW-0728">SH3 domain</keyword>
<feature type="region of interest" description="Disordered" evidence="6">
    <location>
        <begin position="826"/>
        <end position="845"/>
    </location>
</feature>
<feature type="domain" description="SH3" evidence="7">
    <location>
        <begin position="233"/>
        <end position="294"/>
    </location>
</feature>
<feature type="region of interest" description="Disordered" evidence="6">
    <location>
        <begin position="868"/>
        <end position="930"/>
    </location>
</feature>
<feature type="compositionally biased region" description="Polar residues" evidence="6">
    <location>
        <begin position="786"/>
        <end position="810"/>
    </location>
</feature>
<dbReference type="InterPro" id="IPR007131">
    <property type="entry name" value="SHD1"/>
</dbReference>
<gene>
    <name evidence="8" type="primary">SLA1_4</name>
    <name evidence="8" type="ORF">CU097_015887</name>
</gene>
<feature type="region of interest" description="Disordered" evidence="6">
    <location>
        <begin position="1"/>
        <end position="54"/>
    </location>
</feature>
<dbReference type="InterPro" id="IPR013761">
    <property type="entry name" value="SAM/pointed_sf"/>
</dbReference>
<evidence type="ECO:0000256" key="4">
    <source>
        <dbReference type="ARBA" id="ARBA00022999"/>
    </source>
</evidence>
<comment type="similarity">
    <text evidence="1">Belongs to the SLA1 family.</text>
</comment>
<evidence type="ECO:0000313" key="8">
    <source>
        <dbReference type="EMBL" id="RCI01608.1"/>
    </source>
</evidence>
<evidence type="ECO:0000256" key="1">
    <source>
        <dbReference type="ARBA" id="ARBA00007948"/>
    </source>
</evidence>
<protein>
    <recommendedName>
        <fullName evidence="2">Actin cytoskeleton-regulatory complex protein SLA1</fullName>
    </recommendedName>
</protein>
<feature type="compositionally biased region" description="Pro residues" evidence="6">
    <location>
        <begin position="663"/>
        <end position="674"/>
    </location>
</feature>
<dbReference type="Pfam" id="PF03983">
    <property type="entry name" value="SHD1"/>
    <property type="match status" value="1"/>
</dbReference>
<dbReference type="Pfam" id="PF00018">
    <property type="entry name" value="SH3_1"/>
    <property type="match status" value="2"/>
</dbReference>
<dbReference type="GO" id="GO:0008092">
    <property type="term" value="F:cytoskeletal protein binding"/>
    <property type="evidence" value="ECO:0007669"/>
    <property type="project" value="InterPro"/>
</dbReference>
<feature type="domain" description="SH3" evidence="7">
    <location>
        <begin position="160"/>
        <end position="220"/>
    </location>
</feature>
<feature type="compositionally biased region" description="Basic and acidic residues" evidence="6">
    <location>
        <begin position="1"/>
        <end position="12"/>
    </location>
</feature>
<evidence type="ECO:0000256" key="5">
    <source>
        <dbReference type="PROSITE-ProRule" id="PRU00192"/>
    </source>
</evidence>
<dbReference type="Gene3D" id="1.10.150.50">
    <property type="entry name" value="Transcription Factor, Ets-1"/>
    <property type="match status" value="1"/>
</dbReference>
<feature type="region of interest" description="Disordered" evidence="6">
    <location>
        <begin position="978"/>
        <end position="1025"/>
    </location>
</feature>
<keyword evidence="9" id="KW-1185">Reference proteome</keyword>
<feature type="compositionally biased region" description="Low complexity" evidence="6">
    <location>
        <begin position="985"/>
        <end position="1002"/>
    </location>
</feature>
<feature type="compositionally biased region" description="Low complexity" evidence="6">
    <location>
        <begin position="721"/>
        <end position="737"/>
    </location>
</feature>
<dbReference type="Gene3D" id="2.30.30.700">
    <property type="entry name" value="SLA1 homology domain 1"/>
    <property type="match status" value="1"/>
</dbReference>
<feature type="region of interest" description="Disordered" evidence="6">
    <location>
        <begin position="302"/>
        <end position="409"/>
    </location>
</feature>
<reference evidence="8 9" key="1">
    <citation type="journal article" date="2018" name="G3 (Bethesda)">
        <title>Phylogenetic and Phylogenomic Definition of Rhizopus Species.</title>
        <authorList>
            <person name="Gryganskyi A.P."/>
            <person name="Golan J."/>
            <person name="Dolatabadi S."/>
            <person name="Mondo S."/>
            <person name="Robb S."/>
            <person name="Idnurm A."/>
            <person name="Muszewska A."/>
            <person name="Steczkiewicz K."/>
            <person name="Masonjones S."/>
            <person name="Liao H.L."/>
            <person name="Gajdeczka M.T."/>
            <person name="Anike F."/>
            <person name="Vuek A."/>
            <person name="Anishchenko I.M."/>
            <person name="Voigt K."/>
            <person name="de Hoog G.S."/>
            <person name="Smith M.E."/>
            <person name="Heitman J."/>
            <person name="Vilgalys R."/>
            <person name="Stajich J.E."/>
        </authorList>
    </citation>
    <scope>NUCLEOTIDE SEQUENCE [LARGE SCALE GENOMIC DNA]</scope>
    <source>
        <strain evidence="8 9">CBS 357.93</strain>
    </source>
</reference>
<proteinExistence type="inferred from homology"/>
<dbReference type="Gene3D" id="2.30.30.40">
    <property type="entry name" value="SH3 Domains"/>
    <property type="match status" value="3"/>
</dbReference>
<dbReference type="InterPro" id="IPR043539">
    <property type="entry name" value="Grb2-like"/>
</dbReference>
<sequence>MSEAEKANEKQIKKVAKKAMKKNDSAPDSSVKRRTSCHMEGPSSARSPLCPNKKVSKEDQVKAIIGEYTSVTRKIKLETILLPKHRDLTATFIEVSEQIRIIVVRSQISSRSNEELSFKADDTLLIIDKDDPDWYKAQLVTKDFDGPIGLVPSNYIEKNKSIGTVKALYDYQAQSSEELSFKIDDVMTLYYKDDPDWYFAATEDDQFGLIPRNYTEELTSPKETGTSIDTPACEPKWAIALYKFDPQDKEETQLDENEQILVTDYVSSSDWWTIEHKDGKSGIVPATYVKFQDEYEAELKKQEMNARKEQEQLQQSARMKAEEEERERSRQEEAERRRKMQEEARQKEEEKRRQEALMAARSMSTSSESASPRRSQIPAPPPPISATQVSKQAVVPFDPSKPDPTKTRWWTDRTGAFKVEAQLVACSNGKIRLFKTNGVKIDVPLEKMCFDDLKYVEQETGQKLVEDKTDNIPLAHLSRKFSWLEYFKKMNMPHDASNQYAKAFERERLGEKDIEYLTYGKMRSLGMSEKHIRRLQKFIETNRAEPLSDDESTRPKIKVKKSVTFGSVSIIEDHAVIEISDDEDEYNDHNEYVQKQIEQDERLARMLQEQENQQQTNAHISAPSVTLHRRGTGRPTPSHSAPKGVNPDAFTSNQFKPETLKPTPAPPPMRPLQPSPVQHTAPLPLGQPSHTPPNTVIAVNKSGFEDDAWTPRSSHSPSIQTSVFTSNNVSNSPSINSAAPQLPARSRPTPQISQQSSVDPQLLAKWGGSPSLAAANQQPVPPIPSAPNNSSTVGFNQANSFGHQNSLQPFQQQQQQQARLSPIMTANNSFTGTSPSMQHQQPTQFASQFSTLPQHSNTHTMHVTPLQPALQPPLVPQPTISPVSSYNMNPVQPQMTASSTMTSSTASSRTWANATPDNPFGTKPANHNAPLIHSHSAPILVDNSFQQQSFNTPGYSSNAIDPTDKYSIFKTIDTNAPSILKPAGPFQQQQQPQSQHQPSFVQMQAQQYNSMFMNPQQQQQQQQRW</sequence>
<dbReference type="Pfam" id="PF14604">
    <property type="entry name" value="SH3_9"/>
    <property type="match status" value="1"/>
</dbReference>
<feature type="compositionally biased region" description="Polar residues" evidence="6">
    <location>
        <begin position="711"/>
        <end position="720"/>
    </location>
</feature>
<dbReference type="SMART" id="SM00326">
    <property type="entry name" value="SH3"/>
    <property type="match status" value="3"/>
</dbReference>
<evidence type="ECO:0000259" key="7">
    <source>
        <dbReference type="PROSITE" id="PS50002"/>
    </source>
</evidence>
<dbReference type="GO" id="GO:0030674">
    <property type="term" value="F:protein-macromolecule adaptor activity"/>
    <property type="evidence" value="ECO:0007669"/>
    <property type="project" value="InterPro"/>
</dbReference>
<dbReference type="PRINTS" id="PR00452">
    <property type="entry name" value="SH3DOMAIN"/>
</dbReference>
<feature type="compositionally biased region" description="Low complexity" evidence="6">
    <location>
        <begin position="1016"/>
        <end position="1025"/>
    </location>
</feature>
<accession>A0A367KHF7</accession>
<evidence type="ECO:0000256" key="3">
    <source>
        <dbReference type="ARBA" id="ARBA00022443"/>
    </source>
</evidence>
<dbReference type="Proteomes" id="UP000252139">
    <property type="component" value="Unassembled WGS sequence"/>
</dbReference>
<feature type="compositionally biased region" description="Low complexity" evidence="6">
    <location>
        <begin position="896"/>
        <end position="915"/>
    </location>
</feature>
<keyword evidence="4" id="KW-0727">SH2 domain</keyword>
<dbReference type="OrthoDB" id="5971719at2759"/>
<evidence type="ECO:0000256" key="2">
    <source>
        <dbReference type="ARBA" id="ARBA00020357"/>
    </source>
</evidence>
<dbReference type="InterPro" id="IPR036028">
    <property type="entry name" value="SH3-like_dom_sf"/>
</dbReference>
<feature type="compositionally biased region" description="Basic and acidic residues" evidence="6">
    <location>
        <begin position="319"/>
        <end position="355"/>
    </location>
</feature>
<feature type="compositionally biased region" description="Basic and acidic residues" evidence="6">
    <location>
        <begin position="302"/>
        <end position="311"/>
    </location>
</feature>
<name>A0A367KHF7_RHIAZ</name>
<dbReference type="CDD" id="cd00174">
    <property type="entry name" value="SH3"/>
    <property type="match status" value="1"/>
</dbReference>
<feature type="region of interest" description="Disordered" evidence="6">
    <location>
        <begin position="609"/>
        <end position="819"/>
    </location>
</feature>
<dbReference type="GO" id="GO:0042802">
    <property type="term" value="F:identical protein binding"/>
    <property type="evidence" value="ECO:0007669"/>
    <property type="project" value="InterPro"/>
</dbReference>
<comment type="caution">
    <text evidence="8">The sequence shown here is derived from an EMBL/GenBank/DDBJ whole genome shotgun (WGS) entry which is preliminary data.</text>
</comment>
<evidence type="ECO:0000313" key="9">
    <source>
        <dbReference type="Proteomes" id="UP000252139"/>
    </source>
</evidence>
<feature type="compositionally biased region" description="Polar residues" evidence="6">
    <location>
        <begin position="880"/>
        <end position="895"/>
    </location>
</feature>
<feature type="compositionally biased region" description="Polar residues" evidence="6">
    <location>
        <begin position="748"/>
        <end position="759"/>
    </location>
</feature>
<organism evidence="8 9">
    <name type="scientific">Rhizopus azygosporus</name>
    <name type="common">Rhizopus microsporus var. azygosporus</name>
    <dbReference type="NCBI Taxonomy" id="86630"/>
    <lineage>
        <taxon>Eukaryota</taxon>
        <taxon>Fungi</taxon>
        <taxon>Fungi incertae sedis</taxon>
        <taxon>Mucoromycota</taxon>
        <taxon>Mucoromycotina</taxon>
        <taxon>Mucoromycetes</taxon>
        <taxon>Mucorales</taxon>
        <taxon>Mucorineae</taxon>
        <taxon>Rhizopodaceae</taxon>
        <taxon>Rhizopus</taxon>
    </lineage>
</organism>
<dbReference type="STRING" id="86630.A0A367KHF7"/>
<dbReference type="PANTHER" id="PTHR46037">
    <property type="entry name" value="PROTEIN ENHANCER OF SEVENLESS 2B"/>
    <property type="match status" value="1"/>
</dbReference>
<feature type="compositionally biased region" description="Low complexity" evidence="6">
    <location>
        <begin position="359"/>
        <end position="377"/>
    </location>
</feature>